<keyword evidence="13" id="KW-0809">Transit peptide</keyword>
<keyword evidence="5" id="KW-0645">Protease</keyword>
<dbReference type="Gene3D" id="3.30.1370.110">
    <property type="match status" value="1"/>
</dbReference>
<dbReference type="InterPro" id="IPR001461">
    <property type="entry name" value="Aspartic_peptidase_A1"/>
</dbReference>
<keyword evidence="26" id="KW-1185">Reference proteome</keyword>
<dbReference type="PANTHER" id="PTHR32198">
    <property type="entry name" value="MITOCHONDRIAL ESCAPE PROTEIN 2"/>
    <property type="match status" value="1"/>
</dbReference>
<keyword evidence="8" id="KW-0064">Aspartyl protease</keyword>
<keyword evidence="7 19" id="KW-0479">Metal-binding</keyword>
<evidence type="ECO:0000256" key="8">
    <source>
        <dbReference type="ARBA" id="ARBA00022750"/>
    </source>
</evidence>
<comment type="function">
    <text evidence="17">Plays a role in maintaining the mitochondrial genome and in controlling the mtDNA escape. Involved in the regulation of mtDNA nucleotide structure and number. May have a dispensable role in early maturation of pre-rRNA.</text>
</comment>
<evidence type="ECO:0000313" key="26">
    <source>
        <dbReference type="Proteomes" id="UP000033140"/>
    </source>
</evidence>
<dbReference type="Proteomes" id="UP000033140">
    <property type="component" value="Unassembled WGS sequence"/>
</dbReference>
<dbReference type="PANTHER" id="PTHR32198:SF2">
    <property type="entry name" value="MITOCHONDRIAL ESCAPE PROTEIN 2"/>
    <property type="match status" value="1"/>
</dbReference>
<feature type="compositionally biased region" description="Low complexity" evidence="21">
    <location>
        <begin position="586"/>
        <end position="612"/>
    </location>
</feature>
<evidence type="ECO:0000256" key="15">
    <source>
        <dbReference type="ARBA" id="ARBA00023128"/>
    </source>
</evidence>
<keyword evidence="11" id="KW-0378">Hydrolase</keyword>
<dbReference type="InterPro" id="IPR000504">
    <property type="entry name" value="RRM_dom"/>
</dbReference>
<dbReference type="GO" id="GO:0004190">
    <property type="term" value="F:aspartic-type endopeptidase activity"/>
    <property type="evidence" value="ECO:0007669"/>
    <property type="project" value="UniProtKB-KW"/>
</dbReference>
<dbReference type="MEROPS" id="A01.077"/>
<dbReference type="SMART" id="SM00463">
    <property type="entry name" value="SMR"/>
    <property type="match status" value="1"/>
</dbReference>
<evidence type="ECO:0000256" key="17">
    <source>
        <dbReference type="ARBA" id="ARBA00025276"/>
    </source>
</evidence>
<dbReference type="InterPro" id="IPR034164">
    <property type="entry name" value="Pepsin-like_dom"/>
</dbReference>
<dbReference type="PROSITE" id="PS50103">
    <property type="entry name" value="ZF_C3H1"/>
    <property type="match status" value="2"/>
</dbReference>
<sequence>MSSEQSADQSPFEMLRIIIGPERTPADLQEALEAANYNLALAIASLTSRPVPTLTPNKPKGGQVCRFFLQGDCRRADCWFSHDLEQAICRFWLQGGCLAGDACGFSHDPTKLVTNVVTSIAQPTHVKKTEAPKVDDEEMFPGLGGGTRKPTTPAKPKASTTPRKQQTPKVAPVLASEDDFPALGASPKPKSYPEAPQEPLSMAQLAAALPETQPIMSKSVSGRNTSAHPRSSLTPAPPDALPWLETGPALAALYAKHRAPAIQHAVTRNKLLQQASDAWRRNDPARAGDLSAQGQTENENMRLAHERAADAIFTERNTGLPKGCIDLHGLHPAEAVMYLEKFLLRSEMNGERAVYVVIGSGSHVSVPGKEKVRDAVLEYLAGWGGKGVVANSGDADMESRARQDLLRCRPFPTPRRFPTHIAIRSFTTTLQSSLQLEFLFTAQNILITMPSGCFTPFKSCVCYSSKGGDSTNPSEKSRKKSKHHKHQAETPAPAPVVVAIKKPAPNPSMHKLIWLQYHTNRSSARLAQFKRRVVDHAELSRMMHSRIESVMMLQESGASIGGDQELMSDVACSTIFGSLGQPLASASGSTTGATSRAAGSTTGGASRAPGSTVAPSKTTRHRGGSVGSASQSGNVSLLDQHVGTSDIAYGGTIRVGTPLRDYSVIFDTGSADFWLPSSTEARSQLGTHHALGSDVSSTFCNTGHTFSITYGSGYASGFTCQENVSISGKLLKGLDFAVVNCESSDFTGDSPFDGLLGLGQQALSTQNVPTPVDALYNRGLIAEAVVGVSLGRAADGGSGGEITFGHTDPSKYVGNITYLKNVSTDGFWELALDDVLVNGVSIGIKNKGRTAIMDTGTTLMIAPPADADALTKMIPGAMADMSGGYTIPTSHIPTVSLVFGGVAYPIDPRDLAFESAGQGTAIFGISAGVVDPNAMNEWLVGDVFLKNVYTVFNTTRNQIVGVIVSVSSVVPRLCLSPVFFPRYFSSSLDDFMLDAGILILFFSRDGNCCRHESSQSQTRSMAIMYTVFLSQLVRRLRQHDSVAGATRNECPKNELKYTSKPWNSKFHQFITTTQGCSLYMWATRIAVRRPFPASLGARRVRYALRSGSILPQQRRLNATIVIEAAAPSAQKDAEKTTGNIAVSEQEHLLYFQNVFPVRLALWDVRSYLTRFQPKQVTENLLRDSIPPNLPIQITQIQPRMKDGGAFVRFASDPALTMEEIEAKLQEHLSGPGKIHPWFNPLEGLNGWVVRGKPWLEDLAMRYPSRRLRVEFEGAADLPQEKLYELFRRYGRLVDIVPASPKDSPRVAQLVFGTRRSAIAAKNCLHGMEVGGIKMRITYERTHSWARALWDWIVNHPRVTIPAFAALFATILVTIFDPVRTWFIKNKISRSWHLEESSAVQWLKRNTVHLIGGRRRSLDDERAAWMDRGDSAAQIQGWLGENKESFIVVQGPRGSGKRELVLNGVLKGRKNVLVLDCENLAEQHGDSNVIKAAANQTGYFPVFSWLNSMSSMLDLAAQGTIGQKTGFTETLETQFRKILQNTATALKTLAIENKPTTKPVVRDEDYLENHPEVRPVVVIDNFLYKAESGNMVLYENMATWAALLCEANVAHVIFLTNDMGYAKTLAKALPDRVPKVVTLGDANPAAAEKYVIRRLQDTLEDTTTTDGGEVKATVERKPLELSRCIQVLGGRLTDLEVLALRIRNGETPEAALSAMVKASAAEVMKAYFLAISGGWKPEQAYVLLRGLAENGEMKYNEALLDPMFGDSSEAIQALGAAEMISIATVNGRPSKIKPGKPIFRESFRTILEDKVFCARMELDMRKALKVASVSGIQKAEEELRVVRALGLESKGWFGRIHVSEREKYLRRQIKTEQKNVMRLEEEMAQLKAVLKTDA</sequence>
<evidence type="ECO:0000256" key="6">
    <source>
        <dbReference type="ARBA" id="ARBA00022692"/>
    </source>
</evidence>
<evidence type="ECO:0000256" key="19">
    <source>
        <dbReference type="PROSITE-ProRule" id="PRU00723"/>
    </source>
</evidence>
<dbReference type="SMART" id="SM00356">
    <property type="entry name" value="ZnF_C3H1"/>
    <property type="match status" value="2"/>
</dbReference>
<evidence type="ECO:0000256" key="11">
    <source>
        <dbReference type="ARBA" id="ARBA00022801"/>
    </source>
</evidence>
<evidence type="ECO:0000256" key="14">
    <source>
        <dbReference type="ARBA" id="ARBA00022989"/>
    </source>
</evidence>
<dbReference type="GO" id="GO:0003723">
    <property type="term" value="F:RNA binding"/>
    <property type="evidence" value="ECO:0007669"/>
    <property type="project" value="InterPro"/>
</dbReference>
<feature type="region of interest" description="Disordered" evidence="21">
    <location>
        <begin position="217"/>
        <end position="238"/>
    </location>
</feature>
<evidence type="ECO:0000256" key="16">
    <source>
        <dbReference type="ARBA" id="ARBA00023136"/>
    </source>
</evidence>
<evidence type="ECO:0000256" key="12">
    <source>
        <dbReference type="ARBA" id="ARBA00022833"/>
    </source>
</evidence>
<dbReference type="GO" id="GO:0006508">
    <property type="term" value="P:proteolysis"/>
    <property type="evidence" value="ECO:0007669"/>
    <property type="project" value="UniProtKB-KW"/>
</dbReference>
<evidence type="ECO:0000256" key="13">
    <source>
        <dbReference type="ARBA" id="ARBA00022946"/>
    </source>
</evidence>
<keyword evidence="6" id="KW-0812">Transmembrane</keyword>
<reference evidence="25 26" key="2">
    <citation type="journal article" date="2014" name="J. Gen. Appl. Microbiol.">
        <title>The early diverging ascomycetous budding yeast Saitoella complicata has three histone deacetylases belonging to the Clr6, Hos2, and Rpd3 lineages.</title>
        <authorList>
            <person name="Nishida H."/>
            <person name="Matsumoto T."/>
            <person name="Kondo S."/>
            <person name="Hamamoto M."/>
            <person name="Yoshikawa H."/>
        </authorList>
    </citation>
    <scope>NUCLEOTIDE SEQUENCE [LARGE SCALE GENOMIC DNA]</scope>
    <source>
        <strain evidence="25 26">NRRL Y-17804</strain>
    </source>
</reference>
<evidence type="ECO:0000256" key="21">
    <source>
        <dbReference type="SAM" id="MobiDB-lite"/>
    </source>
</evidence>
<evidence type="ECO:0000256" key="1">
    <source>
        <dbReference type="ARBA" id="ARBA00004434"/>
    </source>
</evidence>
<feature type="active site" evidence="18">
    <location>
        <position position="667"/>
    </location>
</feature>
<dbReference type="PRINTS" id="PR00792">
    <property type="entry name" value="PEPSIN"/>
</dbReference>
<dbReference type="SUPFAM" id="SSF54928">
    <property type="entry name" value="RNA-binding domain, RBD"/>
    <property type="match status" value="1"/>
</dbReference>
<accession>A0A0E9N8V1</accession>
<evidence type="ECO:0000313" key="25">
    <source>
        <dbReference type="EMBL" id="GAO46322.1"/>
    </source>
</evidence>
<evidence type="ECO:0000256" key="10">
    <source>
        <dbReference type="ARBA" id="ARBA00022792"/>
    </source>
</evidence>
<dbReference type="Pfam" id="PF08590">
    <property type="entry name" value="DUF1771"/>
    <property type="match status" value="1"/>
</dbReference>
<evidence type="ECO:0000256" key="2">
    <source>
        <dbReference type="ARBA" id="ARBA00007447"/>
    </source>
</evidence>
<evidence type="ECO:0000259" key="23">
    <source>
        <dbReference type="PROSITE" id="PS50828"/>
    </source>
</evidence>
<feature type="region of interest" description="Disordered" evidence="21">
    <location>
        <begin position="586"/>
        <end position="633"/>
    </location>
</feature>
<keyword evidence="20" id="KW-0175">Coiled coil</keyword>
<dbReference type="InterPro" id="IPR039627">
    <property type="entry name" value="Yme2_C"/>
</dbReference>
<feature type="compositionally biased region" description="Basic residues" evidence="21">
    <location>
        <begin position="477"/>
        <end position="486"/>
    </location>
</feature>
<keyword evidence="15" id="KW-0496">Mitochondrion</keyword>
<evidence type="ECO:0000256" key="5">
    <source>
        <dbReference type="ARBA" id="ARBA00022670"/>
    </source>
</evidence>
<dbReference type="Gene3D" id="4.10.1000.10">
    <property type="entry name" value="Zinc finger, CCCH-type"/>
    <property type="match status" value="1"/>
</dbReference>
<dbReference type="Pfam" id="PF00076">
    <property type="entry name" value="RRM_1"/>
    <property type="match status" value="1"/>
</dbReference>
<comment type="similarity">
    <text evidence="2">Belongs to the peptidase A1 family.</text>
</comment>
<dbReference type="Pfam" id="PF00026">
    <property type="entry name" value="Asp"/>
    <property type="match status" value="1"/>
</dbReference>
<organism evidence="25 26">
    <name type="scientific">Saitoella complicata (strain BCRC 22490 / CBS 7301 / JCM 7358 / NBRC 10748 / NRRL Y-17804)</name>
    <dbReference type="NCBI Taxonomy" id="698492"/>
    <lineage>
        <taxon>Eukaryota</taxon>
        <taxon>Fungi</taxon>
        <taxon>Dikarya</taxon>
        <taxon>Ascomycota</taxon>
        <taxon>Taphrinomycotina</taxon>
        <taxon>Taphrinomycotina incertae sedis</taxon>
        <taxon>Saitoella</taxon>
    </lineage>
</organism>
<dbReference type="CDD" id="cd12433">
    <property type="entry name" value="RRM_Yme2p_like"/>
    <property type="match status" value="1"/>
</dbReference>
<feature type="region of interest" description="Disordered" evidence="21">
    <location>
        <begin position="130"/>
        <end position="172"/>
    </location>
</feature>
<comment type="subcellular location">
    <subcellularLocation>
        <location evidence="1">Mitochondrion inner membrane</location>
        <topology evidence="1">Single-pass membrane protein</topology>
    </subcellularLocation>
</comment>
<dbReference type="SMART" id="SM01162">
    <property type="entry name" value="DUF1771"/>
    <property type="match status" value="1"/>
</dbReference>
<dbReference type="InterPro" id="IPR013899">
    <property type="entry name" value="DUF1771"/>
</dbReference>
<dbReference type="InterPro" id="IPR034260">
    <property type="entry name" value="Yme2_RRM"/>
</dbReference>
<dbReference type="FunFam" id="2.40.70.10:FF:000115">
    <property type="entry name" value="Lysosomal aspartic protease"/>
    <property type="match status" value="1"/>
</dbReference>
<evidence type="ECO:0000259" key="22">
    <source>
        <dbReference type="PROSITE" id="PS50103"/>
    </source>
</evidence>
<evidence type="ECO:0000256" key="18">
    <source>
        <dbReference type="PIRSR" id="PIRSR601461-1"/>
    </source>
</evidence>
<dbReference type="SUPFAM" id="SSF90229">
    <property type="entry name" value="CCCH zinc finger"/>
    <property type="match status" value="1"/>
</dbReference>
<dbReference type="PROSITE" id="PS50828">
    <property type="entry name" value="SMR"/>
    <property type="match status" value="1"/>
</dbReference>
<dbReference type="CDD" id="cd05471">
    <property type="entry name" value="pepsin_like"/>
    <property type="match status" value="1"/>
</dbReference>
<dbReference type="GO" id="GO:0005743">
    <property type="term" value="C:mitochondrial inner membrane"/>
    <property type="evidence" value="ECO:0007669"/>
    <property type="project" value="UniProtKB-SubCell"/>
</dbReference>
<feature type="coiled-coil region" evidence="20">
    <location>
        <begin position="1861"/>
        <end position="1888"/>
    </location>
</feature>
<feature type="domain" description="Peptidase A1" evidence="24">
    <location>
        <begin position="649"/>
        <end position="963"/>
    </location>
</feature>
<dbReference type="Pfam" id="PF01713">
    <property type="entry name" value="Smr"/>
    <property type="match status" value="1"/>
</dbReference>
<dbReference type="SUPFAM" id="SSF50630">
    <property type="entry name" value="Acid proteases"/>
    <property type="match status" value="1"/>
</dbReference>
<dbReference type="InterPro" id="IPR012677">
    <property type="entry name" value="Nucleotide-bd_a/b_plait_sf"/>
</dbReference>
<feature type="compositionally biased region" description="Low complexity" evidence="21">
    <location>
        <begin position="148"/>
        <end position="164"/>
    </location>
</feature>
<proteinExistence type="inferred from homology"/>
<feature type="domain" description="C3H1-type" evidence="22">
    <location>
        <begin position="83"/>
        <end position="110"/>
    </location>
</feature>
<dbReference type="STRING" id="698492.A0A0E9N8V1"/>
<name>A0A0E9N8V1_SAICN</name>
<comment type="similarity">
    <text evidence="3">Belongs to the YME2 family.</text>
</comment>
<keyword evidence="12 19" id="KW-0862">Zinc</keyword>
<evidence type="ECO:0000256" key="20">
    <source>
        <dbReference type="SAM" id="Coils"/>
    </source>
</evidence>
<dbReference type="Pfam" id="PF10443">
    <property type="entry name" value="RNA12"/>
    <property type="match status" value="1"/>
</dbReference>
<evidence type="ECO:0000256" key="4">
    <source>
        <dbReference type="ARBA" id="ARBA00020222"/>
    </source>
</evidence>
<keyword evidence="14" id="KW-1133">Transmembrane helix</keyword>
<evidence type="ECO:0000259" key="24">
    <source>
        <dbReference type="PROSITE" id="PS51767"/>
    </source>
</evidence>
<keyword evidence="10" id="KW-0999">Mitochondrion inner membrane</keyword>
<feature type="compositionally biased region" description="Polar residues" evidence="21">
    <location>
        <begin position="217"/>
        <end position="234"/>
    </location>
</feature>
<feature type="region of interest" description="Disordered" evidence="21">
    <location>
        <begin position="179"/>
        <end position="198"/>
    </location>
</feature>
<gene>
    <name evidence="25" type="ORF">G7K_0554-t1</name>
</gene>
<reference evidence="25 26" key="1">
    <citation type="journal article" date="2011" name="J. Gen. Appl. Microbiol.">
        <title>Draft genome sequencing of the enigmatic yeast Saitoella complicata.</title>
        <authorList>
            <person name="Nishida H."/>
            <person name="Hamamoto M."/>
            <person name="Sugiyama J."/>
        </authorList>
    </citation>
    <scope>NUCLEOTIDE SEQUENCE [LARGE SCALE GENOMIC DNA]</scope>
    <source>
        <strain evidence="25 26">NRRL Y-17804</strain>
    </source>
</reference>
<reference evidence="25 26" key="3">
    <citation type="journal article" date="2015" name="Genome Announc.">
        <title>Draft Genome Sequence of the Archiascomycetous Yeast Saitoella complicata.</title>
        <authorList>
            <person name="Yamauchi K."/>
            <person name="Kondo S."/>
            <person name="Hamamoto M."/>
            <person name="Takahashi Y."/>
            <person name="Ogura Y."/>
            <person name="Hayashi T."/>
            <person name="Nishida H."/>
        </authorList>
    </citation>
    <scope>NUCLEOTIDE SEQUENCE [LARGE SCALE GENOMIC DNA]</scope>
    <source>
        <strain evidence="25 26">NRRL Y-17804</strain>
    </source>
</reference>
<feature type="domain" description="C3H1-type" evidence="22">
    <location>
        <begin position="59"/>
        <end position="82"/>
    </location>
</feature>
<dbReference type="Gene3D" id="3.30.70.330">
    <property type="match status" value="1"/>
</dbReference>
<dbReference type="GO" id="GO:0008270">
    <property type="term" value="F:zinc ion binding"/>
    <property type="evidence" value="ECO:0007669"/>
    <property type="project" value="UniProtKB-KW"/>
</dbReference>
<feature type="active site" evidence="18">
    <location>
        <position position="854"/>
    </location>
</feature>
<dbReference type="PROSITE" id="PS51767">
    <property type="entry name" value="PEPTIDASE_A1"/>
    <property type="match status" value="1"/>
</dbReference>
<keyword evidence="16" id="KW-0472">Membrane</keyword>
<protein>
    <recommendedName>
        <fullName evidence="4">Mitochondrial escape protein 2</fullName>
    </recommendedName>
</protein>
<dbReference type="EMBL" id="BACD03000003">
    <property type="protein sequence ID" value="GAO46322.1"/>
    <property type="molecule type" value="Genomic_DNA"/>
</dbReference>
<keyword evidence="9 19" id="KW-0863">Zinc-finger</keyword>
<dbReference type="InterPro" id="IPR036063">
    <property type="entry name" value="Smr_dom_sf"/>
</dbReference>
<dbReference type="InterPro" id="IPR033121">
    <property type="entry name" value="PEPTIDASE_A1"/>
</dbReference>
<evidence type="ECO:0000256" key="3">
    <source>
        <dbReference type="ARBA" id="ARBA00010320"/>
    </source>
</evidence>
<feature type="region of interest" description="Disordered" evidence="21">
    <location>
        <begin position="468"/>
        <end position="493"/>
    </location>
</feature>
<feature type="zinc finger region" description="C3H1-type" evidence="19">
    <location>
        <begin position="83"/>
        <end position="110"/>
    </location>
</feature>
<feature type="zinc finger region" description="C3H1-type" evidence="19">
    <location>
        <begin position="59"/>
        <end position="82"/>
    </location>
</feature>
<comment type="caution">
    <text evidence="25">The sequence shown here is derived from an EMBL/GenBank/DDBJ whole genome shotgun (WGS) entry which is preliminary data.</text>
</comment>
<dbReference type="InterPro" id="IPR036855">
    <property type="entry name" value="Znf_CCCH_sf"/>
</dbReference>
<dbReference type="InterPro" id="IPR018850">
    <property type="entry name" value="Mt_escape_2_C"/>
</dbReference>
<evidence type="ECO:0000256" key="7">
    <source>
        <dbReference type="ARBA" id="ARBA00022723"/>
    </source>
</evidence>
<dbReference type="InterPro" id="IPR000571">
    <property type="entry name" value="Znf_CCCH"/>
</dbReference>
<dbReference type="InterPro" id="IPR002625">
    <property type="entry name" value="Smr_dom"/>
</dbReference>
<dbReference type="SUPFAM" id="SSF160443">
    <property type="entry name" value="SMR domain-like"/>
    <property type="match status" value="1"/>
</dbReference>
<dbReference type="InterPro" id="IPR021109">
    <property type="entry name" value="Peptidase_aspartic_dom_sf"/>
</dbReference>
<feature type="domain" description="Smr" evidence="23">
    <location>
        <begin position="325"/>
        <end position="388"/>
    </location>
</feature>
<evidence type="ECO:0000256" key="9">
    <source>
        <dbReference type="ARBA" id="ARBA00022771"/>
    </source>
</evidence>
<dbReference type="Gene3D" id="2.40.70.10">
    <property type="entry name" value="Acid Proteases"/>
    <property type="match status" value="2"/>
</dbReference>
<dbReference type="InterPro" id="IPR035979">
    <property type="entry name" value="RBD_domain_sf"/>
</dbReference>